<dbReference type="EMBL" id="JAFMYW010000013">
    <property type="protein sequence ID" value="MBO0952735.1"/>
    <property type="molecule type" value="Genomic_DNA"/>
</dbReference>
<dbReference type="GO" id="GO:0016787">
    <property type="term" value="F:hydrolase activity"/>
    <property type="evidence" value="ECO:0007669"/>
    <property type="project" value="UniProtKB-KW"/>
</dbReference>
<evidence type="ECO:0000259" key="2">
    <source>
        <dbReference type="Pfam" id="PF08531"/>
    </source>
</evidence>
<evidence type="ECO:0000313" key="6">
    <source>
        <dbReference type="Proteomes" id="UP000664628"/>
    </source>
</evidence>
<organism evidence="5 6">
    <name type="scientific">Fibrella forsythiae</name>
    <dbReference type="NCBI Taxonomy" id="2817061"/>
    <lineage>
        <taxon>Bacteria</taxon>
        <taxon>Pseudomonadati</taxon>
        <taxon>Bacteroidota</taxon>
        <taxon>Cytophagia</taxon>
        <taxon>Cytophagales</taxon>
        <taxon>Spirosomataceae</taxon>
        <taxon>Fibrella</taxon>
    </lineage>
</organism>
<dbReference type="Pfam" id="PF08531">
    <property type="entry name" value="Bac_rhamnosid_N"/>
    <property type="match status" value="1"/>
</dbReference>
<dbReference type="InterPro" id="IPR008928">
    <property type="entry name" value="6-hairpin_glycosidase_sf"/>
</dbReference>
<dbReference type="Gene3D" id="2.60.120.260">
    <property type="entry name" value="Galactose-binding domain-like"/>
    <property type="match status" value="2"/>
</dbReference>
<dbReference type="Gene3D" id="1.50.10.10">
    <property type="match status" value="1"/>
</dbReference>
<dbReference type="Pfam" id="PF17390">
    <property type="entry name" value="Bac_rhamnosid_C"/>
    <property type="match status" value="1"/>
</dbReference>
<feature type="domain" description="Alpha-L-rhamnosidase concanavalin-like" evidence="1">
    <location>
        <begin position="276"/>
        <end position="366"/>
    </location>
</feature>
<evidence type="ECO:0000259" key="4">
    <source>
        <dbReference type="Pfam" id="PF17390"/>
    </source>
</evidence>
<dbReference type="PANTHER" id="PTHR34987:SF2">
    <property type="entry name" value="B, PUTATIVE (AFU_ORTHOLOGUE AFUA_7G05040)-RELATED"/>
    <property type="match status" value="1"/>
</dbReference>
<feature type="domain" description="Alpha-L-rhamnosidase six-hairpin glycosidase" evidence="3">
    <location>
        <begin position="384"/>
        <end position="716"/>
    </location>
</feature>
<keyword evidence="5" id="KW-0378">Hydrolase</keyword>
<sequence>MRHLLIPIFVTFCISLKAQTVYQPPQAEPLSKWQTTTWDAKWLVHPTAPARQYGVYHFRKSISLQQKPGTFIVHVSADNRYRLFVNGRSVAMGPARSDPQHWNYETIDLAPFLSAGNNVLAAQVWYMGESAPVSQMSYQLGFVMQGDGEAEKIVNTNGTWKVFQNPAYVPVKNDIAKLRTYIVVGDGDRVDASLFPWGWEQPDFNDTAWPAAKPAWFSAKPRGLGSDGNWGLEPRTIPQMTSKPVQLAAIRRAEGVTVPPDFLAGKTTFVVPAKTKATILFDQATLTNAYPELTVSAGKGASMTLTYAESLVDAKDQKGNRNEIDGKQIRGFEDQFIADGGQQRTFRPLWFRTYRYLQLAIQTADEPLTVNRLQGDYSAYPFEQKARFSSPDSSLARVWNVGWRTAQLCAGETYFDCPYYEQLQYVGDTRIQSLISLYVTGDDRLMRKAILEYDNSRLPEGLTQSRYPSADQQVIPTFSLFWVTMVHDYWMHRRDDAFVSARLDGIERVLNWHETRLDRQTGLNGALSWWNFVDWAWPWNAADNIGGVPAGSHGGGSSILTLQQAYTYLRAADLFAHYGQNQKAEHYRELARRINKSVMERCWVPARGLVADTPDKKQFSQHANILAILTNAVPAAQQRAVLTTIMRPTPADSLRPATYYFKFYLFQALKKTGMGDEFLPQLQPWHTMIANGLTTFAEQPEPTRSDCHAWSAAPVYEFLSTVCGINPAEPGFRSVNITPYLGTLPRVEGSLPHPAGTISVQFDKGPGNTLKGEITLPTGVPGTLRWQGRTQQLKPGKQVVNL</sequence>
<dbReference type="InterPro" id="IPR012341">
    <property type="entry name" value="6hp_glycosidase-like_sf"/>
</dbReference>
<dbReference type="Proteomes" id="UP000664628">
    <property type="component" value="Unassembled WGS sequence"/>
</dbReference>
<protein>
    <submittedName>
        <fullName evidence="5">Family 78 glycoside hydrolase catalytic domain</fullName>
    </submittedName>
</protein>
<dbReference type="InterPro" id="IPR008979">
    <property type="entry name" value="Galactose-bd-like_sf"/>
</dbReference>
<evidence type="ECO:0000313" key="5">
    <source>
        <dbReference type="EMBL" id="MBO0952735.1"/>
    </source>
</evidence>
<dbReference type="InterPro" id="IPR035396">
    <property type="entry name" value="Bac_rhamnosid6H"/>
</dbReference>
<comment type="caution">
    <text evidence="5">The sequence shown here is derived from an EMBL/GenBank/DDBJ whole genome shotgun (WGS) entry which is preliminary data.</text>
</comment>
<accession>A0ABS3JRV4</accession>
<feature type="domain" description="Alpha-L-rhamnosidase C-terminal" evidence="4">
    <location>
        <begin position="724"/>
        <end position="795"/>
    </location>
</feature>
<proteinExistence type="predicted"/>
<dbReference type="SUPFAM" id="SSF49785">
    <property type="entry name" value="Galactose-binding domain-like"/>
    <property type="match status" value="1"/>
</dbReference>
<evidence type="ECO:0000259" key="3">
    <source>
        <dbReference type="Pfam" id="PF17389"/>
    </source>
</evidence>
<dbReference type="SUPFAM" id="SSF48208">
    <property type="entry name" value="Six-hairpin glycosidases"/>
    <property type="match status" value="1"/>
</dbReference>
<dbReference type="Pfam" id="PF17389">
    <property type="entry name" value="Bac_rhamnosid6H"/>
    <property type="match status" value="1"/>
</dbReference>
<dbReference type="InterPro" id="IPR008902">
    <property type="entry name" value="Rhamnosid_concanavalin"/>
</dbReference>
<dbReference type="RefSeq" id="WP_207332687.1">
    <property type="nucleotide sequence ID" value="NZ_JAFMYW010000013.1"/>
</dbReference>
<dbReference type="InterPro" id="IPR035398">
    <property type="entry name" value="Bac_rhamnosid_C"/>
</dbReference>
<feature type="domain" description="Bacterial alpha-L-rhamnosidase N-terminal" evidence="2">
    <location>
        <begin position="72"/>
        <end position="215"/>
    </location>
</feature>
<dbReference type="PANTHER" id="PTHR34987">
    <property type="entry name" value="C, PUTATIVE (AFU_ORTHOLOGUE AFUA_3G02880)-RELATED"/>
    <property type="match status" value="1"/>
</dbReference>
<reference evidence="5 6" key="1">
    <citation type="submission" date="2021-03" db="EMBL/GenBank/DDBJ databases">
        <title>Fibrella sp. HMF5405 genome sequencing and assembly.</title>
        <authorList>
            <person name="Kang H."/>
            <person name="Kim H."/>
            <person name="Bae S."/>
            <person name="Joh K."/>
        </authorList>
    </citation>
    <scope>NUCLEOTIDE SEQUENCE [LARGE SCALE GENOMIC DNA]</scope>
    <source>
        <strain evidence="5 6">HMF5405</strain>
    </source>
</reference>
<gene>
    <name evidence="5" type="ORF">J2I46_29415</name>
</gene>
<dbReference type="Pfam" id="PF05592">
    <property type="entry name" value="Bac_rhamnosid"/>
    <property type="match status" value="1"/>
</dbReference>
<dbReference type="InterPro" id="IPR013737">
    <property type="entry name" value="Bac_rhamnosid_N"/>
</dbReference>
<evidence type="ECO:0000259" key="1">
    <source>
        <dbReference type="Pfam" id="PF05592"/>
    </source>
</evidence>
<dbReference type="Gene3D" id="2.60.420.10">
    <property type="entry name" value="Maltose phosphorylase, domain 3"/>
    <property type="match status" value="1"/>
</dbReference>
<keyword evidence="6" id="KW-1185">Reference proteome</keyword>
<name>A0ABS3JRV4_9BACT</name>